<dbReference type="Gene3D" id="3.40.50.1820">
    <property type="entry name" value="alpha/beta hydrolase"/>
    <property type="match status" value="1"/>
</dbReference>
<dbReference type="PRINTS" id="PR00414">
    <property type="entry name" value="PPTHIESTRASE"/>
</dbReference>
<dbReference type="InterPro" id="IPR029058">
    <property type="entry name" value="AB_hydrolase_fold"/>
</dbReference>
<keyword evidence="5" id="KW-0378">Hydrolase</keyword>
<reference evidence="9 10" key="1">
    <citation type="submission" date="2018-08" db="EMBL/GenBank/DDBJ databases">
        <title>Genome and evolution of the arbuscular mycorrhizal fungus Diversispora epigaea (formerly Glomus versiforme) and its bacterial endosymbionts.</title>
        <authorList>
            <person name="Sun X."/>
            <person name="Fei Z."/>
            <person name="Harrison M."/>
        </authorList>
    </citation>
    <scope>NUCLEOTIDE SEQUENCE [LARGE SCALE GENOMIC DNA]</scope>
    <source>
        <strain evidence="9 10">IT104</strain>
    </source>
</reference>
<evidence type="ECO:0000313" key="9">
    <source>
        <dbReference type="EMBL" id="RHZ75646.1"/>
    </source>
</evidence>
<dbReference type="SUPFAM" id="SSF53474">
    <property type="entry name" value="alpha/beta-Hydrolases"/>
    <property type="match status" value="1"/>
</dbReference>
<comment type="caution">
    <text evidence="9">The sequence shown here is derived from an EMBL/GenBank/DDBJ whole genome shotgun (WGS) entry which is preliminary data.</text>
</comment>
<dbReference type="Pfam" id="PF02089">
    <property type="entry name" value="Palm_thioest"/>
    <property type="match status" value="1"/>
</dbReference>
<evidence type="ECO:0000256" key="7">
    <source>
        <dbReference type="ARBA" id="ARBA00023180"/>
    </source>
</evidence>
<dbReference type="GO" id="GO:0008474">
    <property type="term" value="F:palmitoyl-(protein) hydrolase activity"/>
    <property type="evidence" value="ECO:0007669"/>
    <property type="project" value="UniProtKB-EC"/>
</dbReference>
<evidence type="ECO:0000256" key="2">
    <source>
        <dbReference type="ARBA" id="ARBA00012423"/>
    </source>
</evidence>
<accession>A0A397IPJ1</accession>
<keyword evidence="6" id="KW-1015">Disulfide bond</keyword>
<evidence type="ECO:0000256" key="6">
    <source>
        <dbReference type="ARBA" id="ARBA00023157"/>
    </source>
</evidence>
<dbReference type="AlphaFoldDB" id="A0A397IPJ1"/>
<evidence type="ECO:0000256" key="4">
    <source>
        <dbReference type="ARBA" id="ARBA00022729"/>
    </source>
</evidence>
<dbReference type="EC" id="3.1.2.22" evidence="2"/>
<protein>
    <recommendedName>
        <fullName evidence="3">Palmitoyl-protein thioesterase 1</fullName>
        <ecNumber evidence="2">3.1.2.22</ecNumber>
    </recommendedName>
    <alternativeName>
        <fullName evidence="8">Palmitoyl-protein hydrolase 1</fullName>
    </alternativeName>
</protein>
<keyword evidence="10" id="KW-1185">Reference proteome</keyword>
<evidence type="ECO:0000256" key="5">
    <source>
        <dbReference type="ARBA" id="ARBA00022801"/>
    </source>
</evidence>
<keyword evidence="4" id="KW-0732">Signal</keyword>
<dbReference type="STRING" id="1348612.A0A397IPJ1"/>
<evidence type="ECO:0000256" key="8">
    <source>
        <dbReference type="ARBA" id="ARBA00031934"/>
    </source>
</evidence>
<evidence type="ECO:0000256" key="3">
    <source>
        <dbReference type="ARBA" id="ARBA00014212"/>
    </source>
</evidence>
<dbReference type="PANTHER" id="PTHR11247:SF8">
    <property type="entry name" value="PALMITOYL-PROTEIN THIOESTERASE 1"/>
    <property type="match status" value="1"/>
</dbReference>
<dbReference type="EMBL" id="PQFF01000197">
    <property type="protein sequence ID" value="RHZ75646.1"/>
    <property type="molecule type" value="Genomic_DNA"/>
</dbReference>
<keyword evidence="7" id="KW-0325">Glycoprotein</keyword>
<evidence type="ECO:0000313" key="10">
    <source>
        <dbReference type="Proteomes" id="UP000266861"/>
    </source>
</evidence>
<dbReference type="FunFam" id="3.40.50.1820:FF:000107">
    <property type="entry name" value="Palmitoyl-protein thioesterase 1"/>
    <property type="match status" value="1"/>
</dbReference>
<evidence type="ECO:0000256" key="1">
    <source>
        <dbReference type="ARBA" id="ARBA00010758"/>
    </source>
</evidence>
<name>A0A397IPJ1_9GLOM</name>
<organism evidence="9 10">
    <name type="scientific">Diversispora epigaea</name>
    <dbReference type="NCBI Taxonomy" id="1348612"/>
    <lineage>
        <taxon>Eukaryota</taxon>
        <taxon>Fungi</taxon>
        <taxon>Fungi incertae sedis</taxon>
        <taxon>Mucoromycota</taxon>
        <taxon>Glomeromycotina</taxon>
        <taxon>Glomeromycetes</taxon>
        <taxon>Diversisporales</taxon>
        <taxon>Diversisporaceae</taxon>
        <taxon>Diversispora</taxon>
    </lineage>
</organism>
<dbReference type="PANTHER" id="PTHR11247">
    <property type="entry name" value="PALMITOYL-PROTEIN THIOESTERASE/DOLICHYLDIPHOSPHATASE 1"/>
    <property type="match status" value="1"/>
</dbReference>
<gene>
    <name evidence="9" type="ORF">Glove_212g63</name>
</gene>
<dbReference type="OrthoDB" id="10263094at2759"/>
<dbReference type="InterPro" id="IPR002472">
    <property type="entry name" value="Palm_thioest"/>
</dbReference>
<sequence>MILPTAKWPRYGALAGRPCLGVAITEPMPGFLFTGKDSMIEPQYLPVVIWHGRYETCCTGDVADLQNFINTTLPGIYTHSIMLGNNEYEDGLLSVNANMNEQVDCVCKQLKDNENLRNGFNAVGISQGGLFLRAYVERCNDPPVHNLITLGSPQAGASYVPFCGNEICKPQYPEQHIYLYSDEVRFRYVSAQWFKDPENIDTYLEKNIFLPDINNEYKKKNATYAKNLSSLNKFVMIQFTNDSVIIPKESAWFWFYDKDYNLIPIREQEIYHEDWIGLKKLDELGNLVFKETVGDHLEYTLEYFKTEVLDPYLK</sequence>
<comment type="similarity">
    <text evidence="1">Belongs to the palmitoyl-protein thioesterase family.</text>
</comment>
<proteinExistence type="inferred from homology"/>
<dbReference type="Proteomes" id="UP000266861">
    <property type="component" value="Unassembled WGS sequence"/>
</dbReference>